<feature type="non-terminal residue" evidence="2">
    <location>
        <position position="1"/>
    </location>
</feature>
<evidence type="ECO:0000256" key="1">
    <source>
        <dbReference type="SAM" id="MobiDB-lite"/>
    </source>
</evidence>
<dbReference type="EMBL" id="CADCUQ010000170">
    <property type="protein sequence ID" value="CAA9381445.1"/>
    <property type="molecule type" value="Genomic_DNA"/>
</dbReference>
<proteinExistence type="predicted"/>
<gene>
    <name evidence="2" type="ORF">AVDCRST_MAG64-665</name>
</gene>
<feature type="compositionally biased region" description="Basic residues" evidence="1">
    <location>
        <begin position="327"/>
        <end position="351"/>
    </location>
</feature>
<feature type="compositionally biased region" description="Low complexity" evidence="1">
    <location>
        <begin position="125"/>
        <end position="140"/>
    </location>
</feature>
<organism evidence="2">
    <name type="scientific">uncultured Phycisphaerae bacterium</name>
    <dbReference type="NCBI Taxonomy" id="904963"/>
    <lineage>
        <taxon>Bacteria</taxon>
        <taxon>Pseudomonadati</taxon>
        <taxon>Planctomycetota</taxon>
        <taxon>Phycisphaerae</taxon>
        <taxon>environmental samples</taxon>
    </lineage>
</organism>
<feature type="compositionally biased region" description="Basic residues" evidence="1">
    <location>
        <begin position="305"/>
        <end position="315"/>
    </location>
</feature>
<feature type="non-terminal residue" evidence="2">
    <location>
        <position position="370"/>
    </location>
</feature>
<sequence length="370" mass="39657">GRCTNPQADRAARSAADVRTAGIGILHRQAQGGPTARRRQPVPPQRPPLQRRDPRTDSGARQPLRGRAAAGRPAGHAPRRAPHDAPAGRLPTPAHRVRPDRPRAQGLGRRPPPLRRPPVGRHQRAGGPEPAAHGGAQARAQARRGARLHPRPPARPLQLRVDAVLGEGARLHVQELDHGQSHRARQHRGAGEVPVGRVPGHRPGGRGRAARRPRRPLRAVPHAPEAARGGEAGRAVAPGGRRAVPQPAGVRAGPGPRRLRRGVPAGRVAARRRQGHRPPRPRGRRARGAGGDGHRPHGVPDRPPHGRPRLPRRLPRAPGQGAAVRVRGLRRPHAPRRTRPRRPAARGRGVQRGRGVGIRAGARGRGRLGV</sequence>
<name>A0A6J4N8X1_9BACT</name>
<protein>
    <submittedName>
        <fullName evidence="2">Uncharacterized protein</fullName>
    </submittedName>
</protein>
<feature type="region of interest" description="Disordered" evidence="1">
    <location>
        <begin position="1"/>
        <end position="158"/>
    </location>
</feature>
<feature type="compositionally biased region" description="Basic and acidic residues" evidence="1">
    <location>
        <begin position="292"/>
        <end position="304"/>
    </location>
</feature>
<feature type="compositionally biased region" description="Basic residues" evidence="1">
    <location>
        <begin position="141"/>
        <end position="152"/>
    </location>
</feature>
<evidence type="ECO:0000313" key="2">
    <source>
        <dbReference type="EMBL" id="CAA9381445.1"/>
    </source>
</evidence>
<feature type="compositionally biased region" description="Low complexity" evidence="1">
    <location>
        <begin position="59"/>
        <end position="76"/>
    </location>
</feature>
<feature type="compositionally biased region" description="Low complexity" evidence="1">
    <location>
        <begin position="218"/>
        <end position="268"/>
    </location>
</feature>
<feature type="compositionally biased region" description="Basic residues" evidence="1">
    <location>
        <begin position="269"/>
        <end position="287"/>
    </location>
</feature>
<accession>A0A6J4N8X1</accession>
<reference evidence="2" key="1">
    <citation type="submission" date="2020-02" db="EMBL/GenBank/DDBJ databases">
        <authorList>
            <person name="Meier V. D."/>
        </authorList>
    </citation>
    <scope>NUCLEOTIDE SEQUENCE</scope>
    <source>
        <strain evidence="2">AVDCRST_MAG64</strain>
    </source>
</reference>
<feature type="region of interest" description="Disordered" evidence="1">
    <location>
        <begin position="178"/>
        <end position="370"/>
    </location>
</feature>
<dbReference type="AlphaFoldDB" id="A0A6J4N8X1"/>
<feature type="compositionally biased region" description="Low complexity" evidence="1">
    <location>
        <begin position="316"/>
        <end position="326"/>
    </location>
</feature>
<feature type="compositionally biased region" description="Basic residues" evidence="1">
    <location>
        <begin position="199"/>
        <end position="217"/>
    </location>
</feature>